<dbReference type="SUPFAM" id="SSF81271">
    <property type="entry name" value="TGS-like"/>
    <property type="match status" value="1"/>
</dbReference>
<dbReference type="GO" id="GO:1990904">
    <property type="term" value="C:ribonucleoprotein complex"/>
    <property type="evidence" value="ECO:0007669"/>
    <property type="project" value="UniProtKB-KW"/>
</dbReference>
<comment type="similarity">
    <text evidence="6">Belongs to the mitochondrion-specific ribosomal protein mL39 family.</text>
</comment>
<dbReference type="InterPro" id="IPR004095">
    <property type="entry name" value="TGS"/>
</dbReference>
<evidence type="ECO:0000256" key="3">
    <source>
        <dbReference type="ARBA" id="ARBA00022990"/>
    </source>
</evidence>
<feature type="domain" description="TGS" evidence="10">
    <location>
        <begin position="115"/>
        <end position="181"/>
    </location>
</feature>
<name>A0A669QT40_PHACC</name>
<dbReference type="InterPro" id="IPR018163">
    <property type="entry name" value="Thr/Ala-tRNA-synth_IIc_edit"/>
</dbReference>
<dbReference type="GO" id="GO:0005739">
    <property type="term" value="C:mitochondrion"/>
    <property type="evidence" value="ECO:0007669"/>
    <property type="project" value="UniProtKB-SubCell"/>
</dbReference>
<dbReference type="OMA" id="YNCAQHL"/>
<dbReference type="InterPro" id="IPR012676">
    <property type="entry name" value="TGS-like"/>
</dbReference>
<dbReference type="InterPro" id="IPR050062">
    <property type="entry name" value="Pro-tRNA_synthetase"/>
</dbReference>
<dbReference type="Gene3D" id="3.10.20.30">
    <property type="match status" value="1"/>
</dbReference>
<dbReference type="Gene3D" id="3.30.980.10">
    <property type="entry name" value="Threonyl-trna Synthetase, Chain A, domain 2"/>
    <property type="match status" value="1"/>
</dbReference>
<evidence type="ECO:0000256" key="6">
    <source>
        <dbReference type="ARBA" id="ARBA00061231"/>
    </source>
</evidence>
<accession>A0A669QT40</accession>
<feature type="region of interest" description="Disordered" evidence="9">
    <location>
        <begin position="380"/>
        <end position="403"/>
    </location>
</feature>
<evidence type="ECO:0000256" key="1">
    <source>
        <dbReference type="ARBA" id="ARBA00004173"/>
    </source>
</evidence>
<evidence type="ECO:0000256" key="5">
    <source>
        <dbReference type="ARBA" id="ARBA00023274"/>
    </source>
</evidence>
<keyword evidence="4" id="KW-0496">Mitochondrion</keyword>
<dbReference type="PROSITE" id="PS51880">
    <property type="entry name" value="TGS"/>
    <property type="match status" value="1"/>
</dbReference>
<dbReference type="FunFam" id="3.30.980.10:FF:000006">
    <property type="entry name" value="39S ribosomal protein L39, mitochondrial"/>
    <property type="match status" value="1"/>
</dbReference>
<evidence type="ECO:0000256" key="2">
    <source>
        <dbReference type="ARBA" id="ARBA00022980"/>
    </source>
</evidence>
<dbReference type="GO" id="GO:0003723">
    <property type="term" value="F:RNA binding"/>
    <property type="evidence" value="ECO:0007669"/>
    <property type="project" value="TreeGrafter"/>
</dbReference>
<dbReference type="Ensembl" id="ENSPCLT00000033233.1">
    <property type="protein sequence ID" value="ENSPCLP00000023934.1"/>
    <property type="gene ID" value="ENSPCLG00000021102.1"/>
</dbReference>
<dbReference type="Proteomes" id="UP000472261">
    <property type="component" value="Unplaced"/>
</dbReference>
<evidence type="ECO:0000259" key="10">
    <source>
        <dbReference type="PROSITE" id="PS51880"/>
    </source>
</evidence>
<evidence type="ECO:0000256" key="8">
    <source>
        <dbReference type="ARBA" id="ARBA00075914"/>
    </source>
</evidence>
<organism evidence="11 12">
    <name type="scientific">Phasianus colchicus</name>
    <name type="common">Common pheasant</name>
    <dbReference type="NCBI Taxonomy" id="9054"/>
    <lineage>
        <taxon>Eukaryota</taxon>
        <taxon>Metazoa</taxon>
        <taxon>Chordata</taxon>
        <taxon>Craniata</taxon>
        <taxon>Vertebrata</taxon>
        <taxon>Euteleostomi</taxon>
        <taxon>Archelosauria</taxon>
        <taxon>Archosauria</taxon>
        <taxon>Dinosauria</taxon>
        <taxon>Saurischia</taxon>
        <taxon>Theropoda</taxon>
        <taxon>Coelurosauria</taxon>
        <taxon>Aves</taxon>
        <taxon>Neognathae</taxon>
        <taxon>Galloanserae</taxon>
        <taxon>Galliformes</taxon>
        <taxon>Phasianidae</taxon>
        <taxon>Phasianinae</taxon>
        <taxon>Phasianus</taxon>
    </lineage>
</organism>
<evidence type="ECO:0000313" key="12">
    <source>
        <dbReference type="Proteomes" id="UP000472261"/>
    </source>
</evidence>
<dbReference type="PANTHER" id="PTHR42753:SF9">
    <property type="entry name" value="LARGE RIBOSOMAL SUBUNIT PROTEIN ML39"/>
    <property type="match status" value="1"/>
</dbReference>
<evidence type="ECO:0000313" key="11">
    <source>
        <dbReference type="Ensembl" id="ENSPCLP00000023934.1"/>
    </source>
</evidence>
<evidence type="ECO:0000256" key="7">
    <source>
        <dbReference type="ARBA" id="ARBA00071662"/>
    </source>
</evidence>
<keyword evidence="12" id="KW-1185">Reference proteome</keyword>
<dbReference type="FunFam" id="3.10.20.30:FF:000017">
    <property type="entry name" value="39S ribosomal protein L39, mitochondrial"/>
    <property type="match status" value="1"/>
</dbReference>
<evidence type="ECO:0000256" key="4">
    <source>
        <dbReference type="ARBA" id="ARBA00023128"/>
    </source>
</evidence>
<sequence>MPERCEHCGWTETNPDGPRLTRFYRAAWRQIAVRRGEPCCRCNCFQPSRVRNAQGLSWSMAACWAVRCLRGGREGRRFDSTLSASRLTSDEVIRMRNELFTKEKERQLSLYPRIEKIEVKYTGKSHPGSVFVMNKALSTPYNCAMHLSEWHCKKSVLALVDGEVWDMYRPLTKSCEIQFLTFKDEDPEEVNKAYWRSCAMIMASVLKRAFKDEYSVNLVKAPEVPVISGAFCYDVILDNRLNDWKPTKDNFRSLTRDASKLIDKDLPFETLHVEAKVAREMFQNNKYKMEIIDQKASQNKEGIVVLHRFGDFVDVSEGPHIPRTSFCFQYEITAAHNLQTSQSELIRRFQGVSLPIHLRAHHTVWHKLLERSKRLVTEEKSVKAAAESHEAKDETEEGKTLSL</sequence>
<dbReference type="GO" id="GO:0005840">
    <property type="term" value="C:ribosome"/>
    <property type="evidence" value="ECO:0007669"/>
    <property type="project" value="UniProtKB-KW"/>
</dbReference>
<keyword evidence="5" id="KW-0687">Ribonucleoprotein</keyword>
<evidence type="ECO:0000256" key="9">
    <source>
        <dbReference type="SAM" id="MobiDB-lite"/>
    </source>
</evidence>
<dbReference type="InterPro" id="IPR012675">
    <property type="entry name" value="Beta-grasp_dom_sf"/>
</dbReference>
<protein>
    <recommendedName>
        <fullName evidence="7">Large ribosomal subunit protein mL39</fullName>
    </recommendedName>
    <alternativeName>
        <fullName evidence="8">39S ribosomal protein L39, mitochondrial</fullName>
    </alternativeName>
</protein>
<dbReference type="CDD" id="cd01667">
    <property type="entry name" value="TGS_ThrRS"/>
    <property type="match status" value="1"/>
</dbReference>
<feature type="compositionally biased region" description="Basic and acidic residues" evidence="9">
    <location>
        <begin position="380"/>
        <end position="392"/>
    </location>
</feature>
<reference evidence="11" key="1">
    <citation type="submission" date="2025-08" db="UniProtKB">
        <authorList>
            <consortium name="Ensembl"/>
        </authorList>
    </citation>
    <scope>IDENTIFICATION</scope>
</reference>
<keyword evidence="2" id="KW-0689">Ribosomal protein</keyword>
<comment type="subcellular location">
    <subcellularLocation>
        <location evidence="1">Mitochondrion</location>
    </subcellularLocation>
</comment>
<dbReference type="AlphaFoldDB" id="A0A669QT40"/>
<dbReference type="SUPFAM" id="SSF55186">
    <property type="entry name" value="ThrRS/AlaRS common domain"/>
    <property type="match status" value="1"/>
</dbReference>
<keyword evidence="3" id="KW-0007">Acetylation</keyword>
<proteinExistence type="inferred from homology"/>
<dbReference type="PANTHER" id="PTHR42753">
    <property type="entry name" value="MITOCHONDRIAL RIBOSOME PROTEIN L39/PROLYL-TRNA LIGASE FAMILY MEMBER"/>
    <property type="match status" value="1"/>
</dbReference>
<reference evidence="11" key="2">
    <citation type="submission" date="2025-09" db="UniProtKB">
        <authorList>
            <consortium name="Ensembl"/>
        </authorList>
    </citation>
    <scope>IDENTIFICATION</scope>
</reference>
<dbReference type="GO" id="GO:0000166">
    <property type="term" value="F:nucleotide binding"/>
    <property type="evidence" value="ECO:0007669"/>
    <property type="project" value="InterPro"/>
</dbReference>